<dbReference type="InterPro" id="IPR023772">
    <property type="entry name" value="DNA-bd_HTH_TetR-type_CS"/>
</dbReference>
<evidence type="ECO:0000256" key="3">
    <source>
        <dbReference type="ARBA" id="ARBA00023163"/>
    </source>
</evidence>
<protein>
    <submittedName>
        <fullName evidence="6">Transcriptional regulator, TetR family</fullName>
    </submittedName>
</protein>
<reference evidence="6 7" key="1">
    <citation type="submission" date="2006-01" db="EMBL/GenBank/DDBJ databases">
        <title>Complete sequence of Anaeromyxobacter dehalogenans 2CP-C.</title>
        <authorList>
            <consortium name="US DOE Joint Genome Institute"/>
            <person name="Copeland A."/>
            <person name="Lucas S."/>
            <person name="Lapidus A."/>
            <person name="Barry K."/>
            <person name="Detter J.C."/>
            <person name="Glavina T."/>
            <person name="Hammon N."/>
            <person name="Israni S."/>
            <person name="Pitluck S."/>
            <person name="Brettin T."/>
            <person name="Bruce D."/>
            <person name="Han C."/>
            <person name="Tapia R."/>
            <person name="Gilna P."/>
            <person name="Kiss H."/>
            <person name="Schmutz J."/>
            <person name="Larimer F."/>
            <person name="Land M."/>
            <person name="Kyrpides N."/>
            <person name="Anderson I."/>
            <person name="Sanford R.A."/>
            <person name="Ritalahti K.M."/>
            <person name="Thomas H.S."/>
            <person name="Kirby J.R."/>
            <person name="Zhulin I.B."/>
            <person name="Loeffler F.E."/>
            <person name="Richardson P."/>
        </authorList>
    </citation>
    <scope>NUCLEOTIDE SEQUENCE [LARGE SCALE GENOMIC DNA]</scope>
    <source>
        <strain evidence="6 7">2CP-C</strain>
    </source>
</reference>
<proteinExistence type="predicted"/>
<evidence type="ECO:0000259" key="5">
    <source>
        <dbReference type="PROSITE" id="PS50977"/>
    </source>
</evidence>
<dbReference type="SUPFAM" id="SSF46689">
    <property type="entry name" value="Homeodomain-like"/>
    <property type="match status" value="1"/>
</dbReference>
<evidence type="ECO:0000313" key="7">
    <source>
        <dbReference type="Proteomes" id="UP000001935"/>
    </source>
</evidence>
<dbReference type="AlphaFoldDB" id="Q2IE99"/>
<accession>Q2IE99</accession>
<dbReference type="SUPFAM" id="SSF48498">
    <property type="entry name" value="Tetracyclin repressor-like, C-terminal domain"/>
    <property type="match status" value="1"/>
</dbReference>
<dbReference type="PROSITE" id="PS50977">
    <property type="entry name" value="HTH_TETR_2"/>
    <property type="match status" value="1"/>
</dbReference>
<dbReference type="eggNOG" id="COG1309">
    <property type="taxonomic scope" value="Bacteria"/>
</dbReference>
<evidence type="ECO:0000256" key="2">
    <source>
        <dbReference type="ARBA" id="ARBA00023125"/>
    </source>
</evidence>
<dbReference type="Gene3D" id="1.10.10.60">
    <property type="entry name" value="Homeodomain-like"/>
    <property type="match status" value="1"/>
</dbReference>
<feature type="DNA-binding region" description="H-T-H motif" evidence="4">
    <location>
        <begin position="32"/>
        <end position="51"/>
    </location>
</feature>
<dbReference type="OrthoDB" id="270177at2"/>
<sequence>MATRGRPRSFDRGEALRKAVEVFWDRGYDGASMADLTRAMGINSPSLYAAFGSKAALFREVVDLYVATEGASGRRALDEGTAREAIRGMLRSTAEGLTAAGKPHGCMIVLGRCQAGAPDAGDGPELDALLRARRGRTLEDLRGRLRRAVDEGDLPPGADVEGLTAFYATVLQGMSLRARDGASRAELLGIAESAMAGWDALLRPRTAGRGVARGRSKHEAR</sequence>
<evidence type="ECO:0000256" key="4">
    <source>
        <dbReference type="PROSITE-ProRule" id="PRU00335"/>
    </source>
</evidence>
<keyword evidence="2 4" id="KW-0238">DNA-binding</keyword>
<dbReference type="RefSeq" id="WP_011422191.1">
    <property type="nucleotide sequence ID" value="NC_007760.1"/>
</dbReference>
<dbReference type="KEGG" id="ade:Adeh_3140"/>
<dbReference type="STRING" id="290397.Adeh_3140"/>
<dbReference type="GO" id="GO:0003677">
    <property type="term" value="F:DNA binding"/>
    <property type="evidence" value="ECO:0007669"/>
    <property type="project" value="UniProtKB-UniRule"/>
</dbReference>
<evidence type="ECO:0000313" key="6">
    <source>
        <dbReference type="EMBL" id="ABC82909.1"/>
    </source>
</evidence>
<dbReference type="InterPro" id="IPR001647">
    <property type="entry name" value="HTH_TetR"/>
</dbReference>
<organism evidence="6 7">
    <name type="scientific">Anaeromyxobacter dehalogenans (strain 2CP-C)</name>
    <dbReference type="NCBI Taxonomy" id="290397"/>
    <lineage>
        <taxon>Bacteria</taxon>
        <taxon>Pseudomonadati</taxon>
        <taxon>Myxococcota</taxon>
        <taxon>Myxococcia</taxon>
        <taxon>Myxococcales</taxon>
        <taxon>Cystobacterineae</taxon>
        <taxon>Anaeromyxobacteraceae</taxon>
        <taxon>Anaeromyxobacter</taxon>
    </lineage>
</organism>
<dbReference type="InterPro" id="IPR009057">
    <property type="entry name" value="Homeodomain-like_sf"/>
</dbReference>
<dbReference type="Proteomes" id="UP000001935">
    <property type="component" value="Chromosome"/>
</dbReference>
<keyword evidence="3" id="KW-0804">Transcription</keyword>
<gene>
    <name evidence="6" type="ordered locus">Adeh_3140</name>
</gene>
<keyword evidence="1" id="KW-0805">Transcription regulation</keyword>
<dbReference type="PANTHER" id="PTHR47506:SF1">
    <property type="entry name" value="HTH-TYPE TRANSCRIPTIONAL REGULATOR YJDC"/>
    <property type="match status" value="1"/>
</dbReference>
<name>Q2IE99_ANADE</name>
<dbReference type="EMBL" id="CP000251">
    <property type="protein sequence ID" value="ABC82909.1"/>
    <property type="molecule type" value="Genomic_DNA"/>
</dbReference>
<dbReference type="HOGENOM" id="CLU_069356_28_0_7"/>
<dbReference type="PANTHER" id="PTHR47506">
    <property type="entry name" value="TRANSCRIPTIONAL REGULATORY PROTEIN"/>
    <property type="match status" value="1"/>
</dbReference>
<dbReference type="Gene3D" id="1.10.357.10">
    <property type="entry name" value="Tetracycline Repressor, domain 2"/>
    <property type="match status" value="1"/>
</dbReference>
<dbReference type="InterPro" id="IPR036271">
    <property type="entry name" value="Tet_transcr_reg_TetR-rel_C_sf"/>
</dbReference>
<evidence type="ECO:0000256" key="1">
    <source>
        <dbReference type="ARBA" id="ARBA00023015"/>
    </source>
</evidence>
<dbReference type="Pfam" id="PF00440">
    <property type="entry name" value="TetR_N"/>
    <property type="match status" value="1"/>
</dbReference>
<feature type="domain" description="HTH tetR-type" evidence="5">
    <location>
        <begin position="9"/>
        <end position="69"/>
    </location>
</feature>
<dbReference type="PROSITE" id="PS01081">
    <property type="entry name" value="HTH_TETR_1"/>
    <property type="match status" value="1"/>
</dbReference>